<dbReference type="InterPro" id="IPR051393">
    <property type="entry name" value="ABC_transporter_permease"/>
</dbReference>
<evidence type="ECO:0000313" key="10">
    <source>
        <dbReference type="Proteomes" id="UP000588586"/>
    </source>
</evidence>
<dbReference type="Gene3D" id="1.10.3720.10">
    <property type="entry name" value="MetI-like"/>
    <property type="match status" value="1"/>
</dbReference>
<dbReference type="GO" id="GO:0055085">
    <property type="term" value="P:transmembrane transport"/>
    <property type="evidence" value="ECO:0007669"/>
    <property type="project" value="InterPro"/>
</dbReference>
<accession>A0A849HLA2</accession>
<dbReference type="PANTHER" id="PTHR30193:SF1">
    <property type="entry name" value="ABC TRANSPORTER PERMEASE PROTEIN YESP-RELATED"/>
    <property type="match status" value="1"/>
</dbReference>
<dbReference type="CDD" id="cd06261">
    <property type="entry name" value="TM_PBP2"/>
    <property type="match status" value="1"/>
</dbReference>
<dbReference type="InterPro" id="IPR035906">
    <property type="entry name" value="MetI-like_sf"/>
</dbReference>
<evidence type="ECO:0000256" key="2">
    <source>
        <dbReference type="ARBA" id="ARBA00022448"/>
    </source>
</evidence>
<evidence type="ECO:0000256" key="7">
    <source>
        <dbReference type="RuleBase" id="RU363032"/>
    </source>
</evidence>
<dbReference type="EMBL" id="JABEPQ010000001">
    <property type="protein sequence ID" value="NNM45407.1"/>
    <property type="molecule type" value="Genomic_DNA"/>
</dbReference>
<evidence type="ECO:0000256" key="5">
    <source>
        <dbReference type="ARBA" id="ARBA00022989"/>
    </source>
</evidence>
<comment type="subcellular location">
    <subcellularLocation>
        <location evidence="1 7">Cell membrane</location>
        <topology evidence="1 7">Multi-pass membrane protein</topology>
    </subcellularLocation>
</comment>
<dbReference type="Proteomes" id="UP000588586">
    <property type="component" value="Unassembled WGS sequence"/>
</dbReference>
<feature type="transmembrane region" description="Helical" evidence="7">
    <location>
        <begin position="169"/>
        <end position="189"/>
    </location>
</feature>
<feature type="transmembrane region" description="Helical" evidence="7">
    <location>
        <begin position="274"/>
        <end position="298"/>
    </location>
</feature>
<organism evidence="9 10">
    <name type="scientific">Knoellia koreensis</name>
    <dbReference type="NCBI Taxonomy" id="2730921"/>
    <lineage>
        <taxon>Bacteria</taxon>
        <taxon>Bacillati</taxon>
        <taxon>Actinomycetota</taxon>
        <taxon>Actinomycetes</taxon>
        <taxon>Micrococcales</taxon>
        <taxon>Intrasporangiaceae</taxon>
        <taxon>Knoellia</taxon>
    </lineage>
</organism>
<evidence type="ECO:0000256" key="3">
    <source>
        <dbReference type="ARBA" id="ARBA00022475"/>
    </source>
</evidence>
<evidence type="ECO:0000259" key="8">
    <source>
        <dbReference type="PROSITE" id="PS50928"/>
    </source>
</evidence>
<protein>
    <submittedName>
        <fullName evidence="9">Sugar ABC transporter permease</fullName>
    </submittedName>
</protein>
<evidence type="ECO:0000256" key="1">
    <source>
        <dbReference type="ARBA" id="ARBA00004651"/>
    </source>
</evidence>
<dbReference type="AlphaFoldDB" id="A0A849HLA2"/>
<feature type="domain" description="ABC transmembrane type-1" evidence="8">
    <location>
        <begin position="80"/>
        <end position="293"/>
    </location>
</feature>
<gene>
    <name evidence="9" type="ORF">HJG52_05230</name>
</gene>
<keyword evidence="10" id="KW-1185">Reference proteome</keyword>
<reference evidence="9 10" key="1">
    <citation type="submission" date="2020-04" db="EMBL/GenBank/DDBJ databases">
        <title>Knoellia sp. isolate from air conditioner.</title>
        <authorList>
            <person name="Chea S."/>
            <person name="Kim D.-U."/>
        </authorList>
    </citation>
    <scope>NUCLEOTIDE SEQUENCE [LARGE SCALE GENOMIC DNA]</scope>
    <source>
        <strain evidence="9 10">DB2414S</strain>
    </source>
</reference>
<proteinExistence type="inferred from homology"/>
<dbReference type="PROSITE" id="PS50928">
    <property type="entry name" value="ABC_TM1"/>
    <property type="match status" value="1"/>
</dbReference>
<comment type="similarity">
    <text evidence="7">Belongs to the binding-protein-dependent transport system permease family.</text>
</comment>
<dbReference type="SUPFAM" id="SSF161098">
    <property type="entry name" value="MetI-like"/>
    <property type="match status" value="1"/>
</dbReference>
<keyword evidence="3" id="KW-1003">Cell membrane</keyword>
<comment type="caution">
    <text evidence="9">The sequence shown here is derived from an EMBL/GenBank/DDBJ whole genome shotgun (WGS) entry which is preliminary data.</text>
</comment>
<keyword evidence="4 7" id="KW-0812">Transmembrane</keyword>
<evidence type="ECO:0000256" key="4">
    <source>
        <dbReference type="ARBA" id="ARBA00022692"/>
    </source>
</evidence>
<keyword evidence="5 7" id="KW-1133">Transmembrane helix</keyword>
<name>A0A849HLA2_9MICO</name>
<sequence length="306" mass="32210">MGRRGRAPLRPGHRRAAVRGARAGWLGLPFLLGAFLVVLLPLGLAAYLAFTDYYGFEAPRWSGTDNWARLAGDGQFWRSVGVTGVVAAIAVPIRIALAVGAALLLARQGGAAGAIGRTAAYLPSVVPEAAWALLWLWILNPLYGPLPAALRAVGAPVPGFLTEPWGARWGLVLVLAFQVGEAFVVALAARRTVPGALYDALAVEGASPWFTTTRLTLPVMAPILLLLTVRDLVVVVQNAFVPALLVTGGGPGNATLTAPLLVYERAFEYGELGYASTLSVALLVLTAAAAALPLWLAARLAQRQRR</sequence>
<dbReference type="GO" id="GO:0005886">
    <property type="term" value="C:plasma membrane"/>
    <property type="evidence" value="ECO:0007669"/>
    <property type="project" value="UniProtKB-SubCell"/>
</dbReference>
<feature type="transmembrane region" description="Helical" evidence="7">
    <location>
        <begin position="85"/>
        <end position="106"/>
    </location>
</feature>
<dbReference type="PANTHER" id="PTHR30193">
    <property type="entry name" value="ABC TRANSPORTER PERMEASE PROTEIN"/>
    <property type="match status" value="1"/>
</dbReference>
<feature type="transmembrane region" description="Helical" evidence="7">
    <location>
        <begin position="23"/>
        <end position="50"/>
    </location>
</feature>
<feature type="transmembrane region" description="Helical" evidence="7">
    <location>
        <begin position="118"/>
        <end position="138"/>
    </location>
</feature>
<feature type="transmembrane region" description="Helical" evidence="7">
    <location>
        <begin position="239"/>
        <end position="262"/>
    </location>
</feature>
<evidence type="ECO:0000313" key="9">
    <source>
        <dbReference type="EMBL" id="NNM45407.1"/>
    </source>
</evidence>
<keyword evidence="6 7" id="KW-0472">Membrane</keyword>
<keyword evidence="2 7" id="KW-0813">Transport</keyword>
<evidence type="ECO:0000256" key="6">
    <source>
        <dbReference type="ARBA" id="ARBA00023136"/>
    </source>
</evidence>
<dbReference type="InterPro" id="IPR000515">
    <property type="entry name" value="MetI-like"/>
</dbReference>
<dbReference type="Pfam" id="PF00528">
    <property type="entry name" value="BPD_transp_1"/>
    <property type="match status" value="1"/>
</dbReference>